<comment type="caution">
    <text evidence="2">The sequence shown here is derived from an EMBL/GenBank/DDBJ whole genome shotgun (WGS) entry which is preliminary data.</text>
</comment>
<reference evidence="2 3" key="1">
    <citation type="submission" date="2024-04" db="EMBL/GenBank/DDBJ databases">
        <title>Human intestinal bacterial collection.</title>
        <authorList>
            <person name="Pauvert C."/>
            <person name="Hitch T.C.A."/>
            <person name="Clavel T."/>
        </authorList>
    </citation>
    <scope>NUCLEOTIDE SEQUENCE [LARGE SCALE GENOMIC DNA]</scope>
    <source>
        <strain evidence="2 3">CLA-AA-H145</strain>
    </source>
</reference>
<organism evidence="2 3">
    <name type="scientific">Hallella faecis</name>
    <dbReference type="NCBI Taxonomy" id="2841596"/>
    <lineage>
        <taxon>Bacteria</taxon>
        <taxon>Pseudomonadati</taxon>
        <taxon>Bacteroidota</taxon>
        <taxon>Bacteroidia</taxon>
        <taxon>Bacteroidales</taxon>
        <taxon>Prevotellaceae</taxon>
        <taxon>Hallella</taxon>
    </lineage>
</organism>
<name>A0ABV1FTN9_9BACT</name>
<keyword evidence="3" id="KW-1185">Reference proteome</keyword>
<evidence type="ECO:0000259" key="1">
    <source>
        <dbReference type="Pfam" id="PF01695"/>
    </source>
</evidence>
<protein>
    <submittedName>
        <fullName evidence="2">ATP-binding protein</fullName>
    </submittedName>
</protein>
<dbReference type="EMBL" id="JBBNFP010000083">
    <property type="protein sequence ID" value="MEQ2487790.1"/>
    <property type="molecule type" value="Genomic_DNA"/>
</dbReference>
<dbReference type="Gene3D" id="3.40.50.300">
    <property type="entry name" value="P-loop containing nucleotide triphosphate hydrolases"/>
    <property type="match status" value="1"/>
</dbReference>
<dbReference type="GO" id="GO:0005524">
    <property type="term" value="F:ATP binding"/>
    <property type="evidence" value="ECO:0007669"/>
    <property type="project" value="UniProtKB-KW"/>
</dbReference>
<keyword evidence="2" id="KW-0067">ATP-binding</keyword>
<dbReference type="SUPFAM" id="SSF52540">
    <property type="entry name" value="P-loop containing nucleoside triphosphate hydrolases"/>
    <property type="match status" value="1"/>
</dbReference>
<accession>A0ABV1FTN9</accession>
<gene>
    <name evidence="2" type="ORF">AAAT34_12165</name>
</gene>
<dbReference type="Pfam" id="PF01695">
    <property type="entry name" value="IstB_IS21"/>
    <property type="match status" value="1"/>
</dbReference>
<evidence type="ECO:0000313" key="3">
    <source>
        <dbReference type="Proteomes" id="UP001487296"/>
    </source>
</evidence>
<dbReference type="InterPro" id="IPR002611">
    <property type="entry name" value="IstB_ATP-bd"/>
</dbReference>
<dbReference type="Proteomes" id="UP001487296">
    <property type="component" value="Unassembled WGS sequence"/>
</dbReference>
<keyword evidence="2" id="KW-0547">Nucleotide-binding</keyword>
<dbReference type="InterPro" id="IPR027417">
    <property type="entry name" value="P-loop_NTPase"/>
</dbReference>
<evidence type="ECO:0000313" key="2">
    <source>
        <dbReference type="EMBL" id="MEQ2487790.1"/>
    </source>
</evidence>
<dbReference type="RefSeq" id="WP_215760869.1">
    <property type="nucleotide sequence ID" value="NZ_JAHKBE010000087.1"/>
</dbReference>
<sequence length="219" mass="24459">MKVNEVLKSQLLHRKPMKARFKLPINSETAAQYLTAAISAEVEYRNHTFRNGDELHKQVASVAHWLCGMSGKNSLLLAGGCGNGKTTFVYAMQNLVNHFGIKNQVTGLNFGISLYNAKDLANICKTHPKDWRSLMDKDILAIDDLGTEPREIIEYGNVLSPIIDLISYRYEHQLPTILTSNLTPQQISEVYGKRIGDRLKETTEIVGAPDKPCGVLCRC</sequence>
<feature type="domain" description="IstB-like ATP-binding" evidence="1">
    <location>
        <begin position="45"/>
        <end position="193"/>
    </location>
</feature>
<proteinExistence type="predicted"/>